<feature type="region of interest" description="Disordered" evidence="1">
    <location>
        <begin position="32"/>
        <end position="58"/>
    </location>
</feature>
<protein>
    <submittedName>
        <fullName evidence="2">Uncharacterized protein</fullName>
    </submittedName>
</protein>
<evidence type="ECO:0000256" key="1">
    <source>
        <dbReference type="SAM" id="MobiDB-lite"/>
    </source>
</evidence>
<gene>
    <name evidence="2" type="ORF">ABRP34_14275</name>
</gene>
<dbReference type="AlphaFoldDB" id="A0AAU8EN32"/>
<reference evidence="2" key="1">
    <citation type="submission" date="2024-06" db="EMBL/GenBank/DDBJ databases">
        <title>Biodegradation of dimethachlon by Arthrobacter sp. K5: mechanistic insights and ecological implications.</title>
        <authorList>
            <person name="Hu S."/>
            <person name="Lu P."/>
        </authorList>
    </citation>
    <scope>NUCLEOTIDE SEQUENCE</scope>
    <source>
        <strain evidence="2">K5</strain>
    </source>
</reference>
<dbReference type="EMBL" id="CP159279">
    <property type="protein sequence ID" value="XCH10008.1"/>
    <property type="molecule type" value="Genomic_DNA"/>
</dbReference>
<dbReference type="RefSeq" id="WP_353710681.1">
    <property type="nucleotide sequence ID" value="NZ_CP159279.1"/>
</dbReference>
<organism evidence="2">
    <name type="scientific">Arthrobacter sp. K5</name>
    <dbReference type="NCBI Taxonomy" id="2839623"/>
    <lineage>
        <taxon>Bacteria</taxon>
        <taxon>Bacillati</taxon>
        <taxon>Actinomycetota</taxon>
        <taxon>Actinomycetes</taxon>
        <taxon>Micrococcales</taxon>
        <taxon>Micrococcaceae</taxon>
        <taxon>Arthrobacter</taxon>
    </lineage>
</organism>
<name>A0AAU8EN32_9MICC</name>
<evidence type="ECO:0000313" key="2">
    <source>
        <dbReference type="EMBL" id="XCH10008.1"/>
    </source>
</evidence>
<sequence length="58" mass="6579">MTLTSEAQTFIRTAHPLNLLYRDEVLPVLHQGHDAAEHSDLSAFEHREPSKEAKPDDI</sequence>
<accession>A0AAU8EN32</accession>
<proteinExistence type="predicted"/>